<gene>
    <name evidence="4" type="ORF">GGQ74_002726</name>
</gene>
<dbReference type="Pfam" id="PF03480">
    <property type="entry name" value="DctP"/>
    <property type="match status" value="1"/>
</dbReference>
<dbReference type="RefSeq" id="WP_167942121.1">
    <property type="nucleotide sequence ID" value="NZ_JAATJA010000003.1"/>
</dbReference>
<keyword evidence="5" id="KW-1185">Reference proteome</keyword>
<evidence type="ECO:0000256" key="1">
    <source>
        <dbReference type="ARBA" id="ARBA00022729"/>
    </source>
</evidence>
<evidence type="ECO:0000313" key="5">
    <source>
        <dbReference type="Proteomes" id="UP000580856"/>
    </source>
</evidence>
<evidence type="ECO:0000256" key="2">
    <source>
        <dbReference type="ARBA" id="ARBA00023014"/>
    </source>
</evidence>
<feature type="signal peptide" evidence="3">
    <location>
        <begin position="1"/>
        <end position="24"/>
    </location>
</feature>
<dbReference type="Gene3D" id="3.40.190.10">
    <property type="entry name" value="Periplasmic binding protein-like II"/>
    <property type="match status" value="1"/>
</dbReference>
<accession>A0A846QRA7</accession>
<reference evidence="4 5" key="1">
    <citation type="submission" date="2020-03" db="EMBL/GenBank/DDBJ databases">
        <title>Genomic Encyclopedia of Type Strains, Phase IV (KMG-IV): sequencing the most valuable type-strain genomes for metagenomic binning, comparative biology and taxonomic classification.</title>
        <authorList>
            <person name="Goeker M."/>
        </authorList>
    </citation>
    <scope>NUCLEOTIDE SEQUENCE [LARGE SCALE GENOMIC DNA]</scope>
    <source>
        <strain evidence="4 5">DSM 24233</strain>
    </source>
</reference>
<dbReference type="PANTHER" id="PTHR33376">
    <property type="match status" value="1"/>
</dbReference>
<dbReference type="GO" id="GO:0051536">
    <property type="term" value="F:iron-sulfur cluster binding"/>
    <property type="evidence" value="ECO:0007669"/>
    <property type="project" value="UniProtKB-KW"/>
</dbReference>
<dbReference type="EMBL" id="JAATJA010000003">
    <property type="protein sequence ID" value="NJB69032.1"/>
    <property type="molecule type" value="Genomic_DNA"/>
</dbReference>
<protein>
    <submittedName>
        <fullName evidence="4">TRAP-type mannitol/chloroaromatic compound transport system substrate-binding protein</fullName>
    </submittedName>
</protein>
<dbReference type="InterPro" id="IPR006311">
    <property type="entry name" value="TAT_signal"/>
</dbReference>
<dbReference type="InterPro" id="IPR038404">
    <property type="entry name" value="TRAP_DctP_sf"/>
</dbReference>
<evidence type="ECO:0000313" key="4">
    <source>
        <dbReference type="EMBL" id="NJB69032.1"/>
    </source>
</evidence>
<dbReference type="GO" id="GO:0055085">
    <property type="term" value="P:transmembrane transport"/>
    <property type="evidence" value="ECO:0007669"/>
    <property type="project" value="InterPro"/>
</dbReference>
<keyword evidence="2" id="KW-0408">Iron</keyword>
<dbReference type="AlphaFoldDB" id="A0A846QRA7"/>
<organism evidence="4 5">
    <name type="scientific">Desulfobaculum xiamenense</name>
    <dbReference type="NCBI Taxonomy" id="995050"/>
    <lineage>
        <taxon>Bacteria</taxon>
        <taxon>Pseudomonadati</taxon>
        <taxon>Thermodesulfobacteriota</taxon>
        <taxon>Desulfovibrionia</taxon>
        <taxon>Desulfovibrionales</taxon>
        <taxon>Desulfovibrionaceae</taxon>
        <taxon>Desulfobaculum</taxon>
    </lineage>
</organism>
<comment type="caution">
    <text evidence="4">The sequence shown here is derived from an EMBL/GenBank/DDBJ whole genome shotgun (WGS) entry which is preliminary data.</text>
</comment>
<evidence type="ECO:0000256" key="3">
    <source>
        <dbReference type="SAM" id="SignalP"/>
    </source>
</evidence>
<name>A0A846QRA7_9BACT</name>
<dbReference type="PANTHER" id="PTHR33376:SF5">
    <property type="entry name" value="EXTRACYTOPLASMIC SOLUTE RECEPTOR PROTEIN"/>
    <property type="match status" value="1"/>
</dbReference>
<keyword evidence="2" id="KW-0479">Metal-binding</keyword>
<keyword evidence="1 3" id="KW-0732">Signal</keyword>
<dbReference type="Gene3D" id="3.40.190.170">
    <property type="entry name" value="Bacterial extracellular solute-binding protein, family 7"/>
    <property type="match status" value="1"/>
</dbReference>
<keyword evidence="2" id="KW-0411">Iron-sulfur</keyword>
<dbReference type="InterPro" id="IPR018389">
    <property type="entry name" value="DctP_fam"/>
</dbReference>
<dbReference type="Proteomes" id="UP000580856">
    <property type="component" value="Unassembled WGS sequence"/>
</dbReference>
<proteinExistence type="predicted"/>
<sequence length="357" mass="38550">MNRRRFLATLCATAGLGLAAPALAATAGRTRWRMALAWTSDMELFKAGAFRFARQVSLLTESRLAVDVNVASPSMPPLSVLDRVASGEVECAHVFTSYWADRHPALHWFTGIPFGLDAAGTNVWLYKGGGAQALRKACLDLGVYAMPMGDTGGSGFGWMRRVPETPDELRGLCLPAWGLAGSVLARAGATVTEHPQISGPDIAAELAAGRIDGAWWHGPHHECLLGMDRHASAYCSPGWQNRAGRMVLIINRKAYDAVPPVIRRIVDACAMQEDMRLQCDFRTANAQAMAACVAARPDVRRTLSNPIVEHLREIARDVIAEVSGSDAELRRLAEEYHSVQERLGGLREVAMAAPGGA</sequence>
<feature type="chain" id="PRO_5033012784" evidence="3">
    <location>
        <begin position="25"/>
        <end position="357"/>
    </location>
</feature>
<dbReference type="PROSITE" id="PS51318">
    <property type="entry name" value="TAT"/>
    <property type="match status" value="1"/>
</dbReference>